<protein>
    <recommendedName>
        <fullName evidence="3">Ornithine cyclodeaminase</fullName>
    </recommendedName>
</protein>
<reference evidence="1" key="1">
    <citation type="submission" date="2021-03" db="EMBL/GenBank/DDBJ databases">
        <title>Acanthopleuribacteraceae sp. M133.</title>
        <authorList>
            <person name="Wang G."/>
        </authorList>
    </citation>
    <scope>NUCLEOTIDE SEQUENCE</scope>
    <source>
        <strain evidence="1">M133</strain>
    </source>
</reference>
<dbReference type="RefSeq" id="WP_237380572.1">
    <property type="nucleotide sequence ID" value="NZ_CP071793.1"/>
</dbReference>
<keyword evidence="2" id="KW-1185">Reference proteome</keyword>
<dbReference type="PIRSF" id="PIRSF001439">
    <property type="entry name" value="CryM"/>
    <property type="match status" value="1"/>
</dbReference>
<dbReference type="PANTHER" id="PTHR13812:SF19">
    <property type="entry name" value="KETIMINE REDUCTASE MU-CRYSTALLIN"/>
    <property type="match status" value="1"/>
</dbReference>
<dbReference type="EMBL" id="CP071793">
    <property type="protein sequence ID" value="QTD50675.1"/>
    <property type="molecule type" value="Genomic_DNA"/>
</dbReference>
<dbReference type="AlphaFoldDB" id="A0A8A4TVW7"/>
<accession>A0A8A4TVW7</accession>
<dbReference type="GO" id="GO:0005737">
    <property type="term" value="C:cytoplasm"/>
    <property type="evidence" value="ECO:0007669"/>
    <property type="project" value="TreeGrafter"/>
</dbReference>
<dbReference type="InterPro" id="IPR036291">
    <property type="entry name" value="NAD(P)-bd_dom_sf"/>
</dbReference>
<dbReference type="KEGG" id="scor:J3U87_34245"/>
<dbReference type="PANTHER" id="PTHR13812">
    <property type="entry name" value="KETIMINE REDUCTASE MU-CRYSTALLIN"/>
    <property type="match status" value="1"/>
</dbReference>
<proteinExistence type="predicted"/>
<dbReference type="Proteomes" id="UP000663929">
    <property type="component" value="Chromosome"/>
</dbReference>
<sequence length="322" mass="34686">MHVYQRDQIEAALSGADVVAAIEAGFRAMSRGEAVIPPVGEMVFDRPPGEVHIKYGYLRGDDFYLVKVASGFYENPQRGLPSSSGLMLLFRRETGQLAAVLNDEGFLTDLRTAAAGAVAAKLLAPKRVDRIGVLGTGTQARLQLRMLAEVTTCREVLVWGRDPAKAAAYRHDLEPMGFRVEIADTTAEVATQSDLIVTTTPSHAPLIYADQLKPGTHITAVGADTPGKRELAPEVLARADLVAGDRLSQCITRGEIAHGLRTGCVCLDDCVELGDLLLGSQPGRPSPRAITVADLTGVAVQDIQIAKLAYRRLREREGVRHD</sequence>
<dbReference type="InterPro" id="IPR023401">
    <property type="entry name" value="ODC_N"/>
</dbReference>
<evidence type="ECO:0008006" key="3">
    <source>
        <dbReference type="Google" id="ProtNLM"/>
    </source>
</evidence>
<dbReference type="Gene3D" id="3.30.1780.10">
    <property type="entry name" value="ornithine cyclodeaminase, domain 1"/>
    <property type="match status" value="1"/>
</dbReference>
<gene>
    <name evidence="1" type="ORF">J3U87_34245</name>
</gene>
<evidence type="ECO:0000313" key="2">
    <source>
        <dbReference type="Proteomes" id="UP000663929"/>
    </source>
</evidence>
<name>A0A8A4TVW7_SULCO</name>
<organism evidence="1 2">
    <name type="scientific">Sulfidibacter corallicola</name>
    <dbReference type="NCBI Taxonomy" id="2818388"/>
    <lineage>
        <taxon>Bacteria</taxon>
        <taxon>Pseudomonadati</taxon>
        <taxon>Acidobacteriota</taxon>
        <taxon>Holophagae</taxon>
        <taxon>Acanthopleuribacterales</taxon>
        <taxon>Acanthopleuribacteraceae</taxon>
        <taxon>Sulfidibacter</taxon>
    </lineage>
</organism>
<dbReference type="SUPFAM" id="SSF51735">
    <property type="entry name" value="NAD(P)-binding Rossmann-fold domains"/>
    <property type="match status" value="1"/>
</dbReference>
<dbReference type="Gene3D" id="3.40.50.720">
    <property type="entry name" value="NAD(P)-binding Rossmann-like Domain"/>
    <property type="match status" value="1"/>
</dbReference>
<evidence type="ECO:0000313" key="1">
    <source>
        <dbReference type="EMBL" id="QTD50675.1"/>
    </source>
</evidence>
<dbReference type="InterPro" id="IPR003462">
    <property type="entry name" value="ODC_Mu_crystall"/>
</dbReference>
<dbReference type="Pfam" id="PF02423">
    <property type="entry name" value="OCD_Mu_crystall"/>
    <property type="match status" value="1"/>
</dbReference>